<reference evidence="10" key="2">
    <citation type="submission" date="2021-04" db="EMBL/GenBank/DDBJ databases">
        <authorList>
            <person name="Gilroy R."/>
        </authorList>
    </citation>
    <scope>NUCLEOTIDE SEQUENCE</scope>
    <source>
        <strain evidence="10">1068</strain>
    </source>
</reference>
<keyword evidence="4" id="KW-0804">Transcription</keyword>
<feature type="domain" description="OmpR/PhoB-type" evidence="9">
    <location>
        <begin position="125"/>
        <end position="222"/>
    </location>
</feature>
<dbReference type="InterPro" id="IPR036388">
    <property type="entry name" value="WH-like_DNA-bd_sf"/>
</dbReference>
<dbReference type="InterPro" id="IPR011006">
    <property type="entry name" value="CheY-like_superfamily"/>
</dbReference>
<evidence type="ECO:0000313" key="10">
    <source>
        <dbReference type="EMBL" id="HIZ65070.1"/>
    </source>
</evidence>
<dbReference type="Gene3D" id="3.40.50.2300">
    <property type="match status" value="1"/>
</dbReference>
<feature type="modified residue" description="4-aspartylphosphate" evidence="6">
    <location>
        <position position="52"/>
    </location>
</feature>
<dbReference type="AlphaFoldDB" id="A0A9D2FQM8"/>
<organism evidence="10 11">
    <name type="scientific">Candidatus Blautia pullicola</name>
    <dbReference type="NCBI Taxonomy" id="2838498"/>
    <lineage>
        <taxon>Bacteria</taxon>
        <taxon>Bacillati</taxon>
        <taxon>Bacillota</taxon>
        <taxon>Clostridia</taxon>
        <taxon>Lachnospirales</taxon>
        <taxon>Lachnospiraceae</taxon>
        <taxon>Blautia</taxon>
    </lineage>
</organism>
<comment type="caution">
    <text evidence="10">The sequence shown here is derived from an EMBL/GenBank/DDBJ whole genome shotgun (WGS) entry which is preliminary data.</text>
</comment>
<dbReference type="PANTHER" id="PTHR48111">
    <property type="entry name" value="REGULATOR OF RPOS"/>
    <property type="match status" value="1"/>
</dbReference>
<keyword evidence="6" id="KW-0597">Phosphoprotein</keyword>
<dbReference type="Gene3D" id="1.10.10.10">
    <property type="entry name" value="Winged helix-like DNA-binding domain superfamily/Winged helix DNA-binding domain"/>
    <property type="match status" value="1"/>
</dbReference>
<dbReference type="PROSITE" id="PS51755">
    <property type="entry name" value="OMPR_PHOB"/>
    <property type="match status" value="1"/>
</dbReference>
<dbReference type="EMBL" id="DXBG01000099">
    <property type="protein sequence ID" value="HIZ65070.1"/>
    <property type="molecule type" value="Genomic_DNA"/>
</dbReference>
<evidence type="ECO:0000256" key="1">
    <source>
        <dbReference type="ARBA" id="ARBA00018672"/>
    </source>
</evidence>
<dbReference type="Pfam" id="PF00072">
    <property type="entry name" value="Response_reg"/>
    <property type="match status" value="1"/>
</dbReference>
<dbReference type="GO" id="GO:0000156">
    <property type="term" value="F:phosphorelay response regulator activity"/>
    <property type="evidence" value="ECO:0007669"/>
    <property type="project" value="TreeGrafter"/>
</dbReference>
<feature type="DNA-binding region" description="OmpR/PhoB-type" evidence="7">
    <location>
        <begin position="125"/>
        <end position="222"/>
    </location>
</feature>
<dbReference type="Gene3D" id="6.10.250.690">
    <property type="match status" value="1"/>
</dbReference>
<evidence type="ECO:0000256" key="3">
    <source>
        <dbReference type="ARBA" id="ARBA00023125"/>
    </source>
</evidence>
<dbReference type="GO" id="GO:0032993">
    <property type="term" value="C:protein-DNA complex"/>
    <property type="evidence" value="ECO:0007669"/>
    <property type="project" value="TreeGrafter"/>
</dbReference>
<evidence type="ECO:0000259" key="8">
    <source>
        <dbReference type="PROSITE" id="PS50110"/>
    </source>
</evidence>
<dbReference type="Pfam" id="PF00486">
    <property type="entry name" value="Trans_reg_C"/>
    <property type="match status" value="1"/>
</dbReference>
<comment type="function">
    <text evidence="5">May play the central regulatory role in sporulation. It may be an element of the effector pathway responsible for the activation of sporulation genes in response to nutritional stress. Spo0A may act in concert with spo0H (a sigma factor) to control the expression of some genes that are critical to the sporulation process.</text>
</comment>
<feature type="domain" description="Response regulatory" evidence="8">
    <location>
        <begin position="3"/>
        <end position="116"/>
    </location>
</feature>
<evidence type="ECO:0000256" key="2">
    <source>
        <dbReference type="ARBA" id="ARBA00023015"/>
    </source>
</evidence>
<dbReference type="SMART" id="SM00448">
    <property type="entry name" value="REC"/>
    <property type="match status" value="1"/>
</dbReference>
<sequence length="222" mass="25474">MYHIYVVEDHPGERRELAMLLQNALYQVTAPETFEQIREEIKKLQPDLVLMDIELPGTDGLRLCREIRLDSQIPVIFLTGRDNPMDELSGLLTGGDDYITKPYLPPVLLARIGAVLKRSQGLRRESSCQKAGKVTLNLLNSTISNGAHFVSLTGTELRMLWKLMENRGSIVSRQELLDDLWDNHIYIDNNTLSVNMARIREKLRENKIELEIQTRRGQGYMI</sequence>
<dbReference type="Proteomes" id="UP000824056">
    <property type="component" value="Unassembled WGS sequence"/>
</dbReference>
<dbReference type="SMART" id="SM00862">
    <property type="entry name" value="Trans_reg_C"/>
    <property type="match status" value="1"/>
</dbReference>
<accession>A0A9D2FQM8</accession>
<dbReference type="GO" id="GO:0005829">
    <property type="term" value="C:cytosol"/>
    <property type="evidence" value="ECO:0007669"/>
    <property type="project" value="TreeGrafter"/>
</dbReference>
<dbReference type="PANTHER" id="PTHR48111:SF43">
    <property type="entry name" value="STAGE 0 SPORULATION PROTEIN A HOMOLOG"/>
    <property type="match status" value="1"/>
</dbReference>
<dbReference type="CDD" id="cd00383">
    <property type="entry name" value="trans_reg_C"/>
    <property type="match status" value="1"/>
</dbReference>
<evidence type="ECO:0000256" key="7">
    <source>
        <dbReference type="PROSITE-ProRule" id="PRU01091"/>
    </source>
</evidence>
<gene>
    <name evidence="10" type="ORF">H9809_04075</name>
</gene>
<dbReference type="GO" id="GO:0006355">
    <property type="term" value="P:regulation of DNA-templated transcription"/>
    <property type="evidence" value="ECO:0007669"/>
    <property type="project" value="InterPro"/>
</dbReference>
<keyword evidence="2" id="KW-0805">Transcription regulation</keyword>
<protein>
    <recommendedName>
        <fullName evidence="1">Stage 0 sporulation protein A homolog</fullName>
    </recommendedName>
</protein>
<evidence type="ECO:0000259" key="9">
    <source>
        <dbReference type="PROSITE" id="PS51755"/>
    </source>
</evidence>
<dbReference type="GO" id="GO:0000976">
    <property type="term" value="F:transcription cis-regulatory region binding"/>
    <property type="evidence" value="ECO:0007669"/>
    <property type="project" value="TreeGrafter"/>
</dbReference>
<evidence type="ECO:0000256" key="5">
    <source>
        <dbReference type="ARBA" id="ARBA00024867"/>
    </source>
</evidence>
<reference evidence="10" key="1">
    <citation type="journal article" date="2021" name="PeerJ">
        <title>Extensive microbial diversity within the chicken gut microbiome revealed by metagenomics and culture.</title>
        <authorList>
            <person name="Gilroy R."/>
            <person name="Ravi A."/>
            <person name="Getino M."/>
            <person name="Pursley I."/>
            <person name="Horton D.L."/>
            <person name="Alikhan N.F."/>
            <person name="Baker D."/>
            <person name="Gharbi K."/>
            <person name="Hall N."/>
            <person name="Watson M."/>
            <person name="Adriaenssens E.M."/>
            <person name="Foster-Nyarko E."/>
            <person name="Jarju S."/>
            <person name="Secka A."/>
            <person name="Antonio M."/>
            <person name="Oren A."/>
            <person name="Chaudhuri R.R."/>
            <person name="La Ragione R."/>
            <person name="Hildebrand F."/>
            <person name="Pallen M.J."/>
        </authorList>
    </citation>
    <scope>NUCLEOTIDE SEQUENCE</scope>
    <source>
        <strain evidence="10">1068</strain>
    </source>
</reference>
<evidence type="ECO:0000256" key="6">
    <source>
        <dbReference type="PROSITE-ProRule" id="PRU00169"/>
    </source>
</evidence>
<dbReference type="InterPro" id="IPR001867">
    <property type="entry name" value="OmpR/PhoB-type_DNA-bd"/>
</dbReference>
<evidence type="ECO:0000256" key="4">
    <source>
        <dbReference type="ARBA" id="ARBA00023163"/>
    </source>
</evidence>
<keyword evidence="3 7" id="KW-0238">DNA-binding</keyword>
<dbReference type="PROSITE" id="PS50110">
    <property type="entry name" value="RESPONSE_REGULATORY"/>
    <property type="match status" value="1"/>
</dbReference>
<evidence type="ECO:0000313" key="11">
    <source>
        <dbReference type="Proteomes" id="UP000824056"/>
    </source>
</evidence>
<dbReference type="InterPro" id="IPR039420">
    <property type="entry name" value="WalR-like"/>
</dbReference>
<dbReference type="InterPro" id="IPR001789">
    <property type="entry name" value="Sig_transdc_resp-reg_receiver"/>
</dbReference>
<proteinExistence type="predicted"/>
<dbReference type="SUPFAM" id="SSF52172">
    <property type="entry name" value="CheY-like"/>
    <property type="match status" value="1"/>
</dbReference>
<name>A0A9D2FQM8_9FIRM</name>